<name>A0A6J7WDC3_9CAUD</name>
<proteinExistence type="predicted"/>
<dbReference type="EMBL" id="LR798198">
    <property type="protein sequence ID" value="CAB5155335.1"/>
    <property type="molecule type" value="Genomic_DNA"/>
</dbReference>
<reference evidence="1" key="1">
    <citation type="submission" date="2020-05" db="EMBL/GenBank/DDBJ databases">
        <authorList>
            <person name="Chiriac C."/>
            <person name="Salcher M."/>
            <person name="Ghai R."/>
            <person name="Kavagutti S V."/>
        </authorList>
    </citation>
    <scope>NUCLEOTIDE SEQUENCE</scope>
</reference>
<sequence length="60" mass="6531">MNMFLLVIAIVTNAGELQMKAYPIDKCPEAAAFTETMDKLVTNKEMLGWNAICIPNGVGV</sequence>
<evidence type="ECO:0000313" key="1">
    <source>
        <dbReference type="EMBL" id="CAB5155335.1"/>
    </source>
</evidence>
<accession>A0A6J7WDC3</accession>
<protein>
    <submittedName>
        <fullName evidence="1">Uncharacterized protein</fullName>
    </submittedName>
</protein>
<gene>
    <name evidence="1" type="ORF">UFOVP149_3</name>
</gene>
<organism evidence="1">
    <name type="scientific">uncultured Caudovirales phage</name>
    <dbReference type="NCBI Taxonomy" id="2100421"/>
    <lineage>
        <taxon>Viruses</taxon>
        <taxon>Duplodnaviria</taxon>
        <taxon>Heunggongvirae</taxon>
        <taxon>Uroviricota</taxon>
        <taxon>Caudoviricetes</taxon>
        <taxon>Peduoviridae</taxon>
        <taxon>Maltschvirus</taxon>
        <taxon>Maltschvirus maltsch</taxon>
    </lineage>
</organism>